<organism evidence="1">
    <name type="scientific">Phaseolus vulgaris</name>
    <name type="common">Kidney bean</name>
    <name type="synonym">French bean</name>
    <dbReference type="NCBI Taxonomy" id="3885"/>
    <lineage>
        <taxon>Eukaryota</taxon>
        <taxon>Viridiplantae</taxon>
        <taxon>Streptophyta</taxon>
        <taxon>Embryophyta</taxon>
        <taxon>Tracheophyta</taxon>
        <taxon>Spermatophyta</taxon>
        <taxon>Magnoliopsida</taxon>
        <taxon>eudicotyledons</taxon>
        <taxon>Gunneridae</taxon>
        <taxon>Pentapetalae</taxon>
        <taxon>rosids</taxon>
        <taxon>fabids</taxon>
        <taxon>Fabales</taxon>
        <taxon>Fabaceae</taxon>
        <taxon>Papilionoideae</taxon>
        <taxon>50 kb inversion clade</taxon>
        <taxon>NPAAA clade</taxon>
        <taxon>indigoferoid/millettioid clade</taxon>
        <taxon>Phaseoleae</taxon>
        <taxon>Phaseolus</taxon>
    </lineage>
</organism>
<dbReference type="InterPro" id="IPR011032">
    <property type="entry name" value="GroES-like_sf"/>
</dbReference>
<reference evidence="1" key="2">
    <citation type="journal article" date="2007" name="Mol. Plant Pathol.">
        <title>Characterization of a novel Toll/interleukin-1 receptor (TIR)-TIR gene differentially expressed in common bean (Phaseolus vulgaris cv. Othello) undergoing a defence response to the geminivirus Bean dwarf mosaic virus.</title>
        <authorList>
            <person name="Seo Y."/>
            <person name="Jeon J."/>
            <person name="Rojas M."/>
            <person name="Gilberson R."/>
        </authorList>
    </citation>
    <scope>NUCLEOTIDE SEQUENCE</scope>
</reference>
<dbReference type="AlphaFoldDB" id="Q1KSH2"/>
<dbReference type="EMBL" id="DQ455601">
    <property type="protein sequence ID" value="ABF13315.1"/>
    <property type="molecule type" value="mRNA"/>
</dbReference>
<name>Q1KSH2_PHAVU</name>
<dbReference type="SUPFAM" id="SSF50129">
    <property type="entry name" value="GroES-like"/>
    <property type="match status" value="1"/>
</dbReference>
<protein>
    <submittedName>
        <fullName evidence="1">Alcohol dehybrogenase</fullName>
    </submittedName>
</protein>
<evidence type="ECO:0000313" key="1">
    <source>
        <dbReference type="EMBL" id="ABF13315.1"/>
    </source>
</evidence>
<proteinExistence type="evidence at transcript level"/>
<sequence length="73" mass="8497">MNGELELDKFITHTIPFSEINKAFDYMLKGESIRCIIRMGEYNYKINDDIVPVVGLCSLSGKEKKKINIMYNY</sequence>
<reference evidence="1" key="1">
    <citation type="submission" date="2006-03" db="EMBL/GenBank/DDBJ databases">
        <title>Identification of differentially expressed genes in Bean dwarf mosaic virus-infected and mock-inoculated hypocotyl tissues from Phaseolus vulgaris cv. Othello.</title>
        <authorList>
            <person name="Seo Y.-S."/>
            <person name="Gilbertson R.L."/>
        </authorList>
    </citation>
    <scope>NUCLEOTIDE SEQUENCE</scope>
</reference>
<dbReference type="Gene3D" id="3.90.180.10">
    <property type="entry name" value="Medium-chain alcohol dehydrogenases, catalytic domain"/>
    <property type="match status" value="1"/>
</dbReference>
<accession>Q1KSH2</accession>
<feature type="non-terminal residue" evidence="1">
    <location>
        <position position="73"/>
    </location>
</feature>
<feature type="non-terminal residue" evidence="1">
    <location>
        <position position="1"/>
    </location>
</feature>